<proteinExistence type="inferred from homology"/>
<evidence type="ECO:0000313" key="2">
    <source>
        <dbReference type="EMBL" id="WMS86303.1"/>
    </source>
</evidence>
<dbReference type="GO" id="GO:0010038">
    <property type="term" value="P:response to metal ion"/>
    <property type="evidence" value="ECO:0007669"/>
    <property type="project" value="InterPro"/>
</dbReference>
<gene>
    <name evidence="2" type="primary">cutA</name>
    <name evidence="2" type="ORF">Q9312_13855</name>
</gene>
<dbReference type="AlphaFoldDB" id="A0AA51X5R7"/>
<dbReference type="RefSeq" id="WP_309201455.1">
    <property type="nucleotide sequence ID" value="NZ_CP133548.1"/>
</dbReference>
<accession>A0AA51X5R7</accession>
<reference evidence="2 3" key="1">
    <citation type="submission" date="2023-08" db="EMBL/GenBank/DDBJ databases">
        <title>Pleionea litopenaei sp. nov., isolated from stomach of juvenile Litopenaeus vannamei.</title>
        <authorList>
            <person name="Rho A.M."/>
            <person name="Hwang C.Y."/>
        </authorList>
    </citation>
    <scope>NUCLEOTIDE SEQUENCE [LARGE SCALE GENOMIC DNA]</scope>
    <source>
        <strain evidence="2 3">HL-JVS1</strain>
    </source>
</reference>
<dbReference type="InterPro" id="IPR004323">
    <property type="entry name" value="Ion_tolerance_CutA"/>
</dbReference>
<evidence type="ECO:0000313" key="3">
    <source>
        <dbReference type="Proteomes" id="UP001239782"/>
    </source>
</evidence>
<sequence length="110" mass="12528">MKQSPESIVLLTTAPNSEVADQLAKHLIESRLAACVNIVPNVRSFYSWQGKIECDEEFQLVVKSTEQRLEQLEQAVKKLHPYEVPELVVLPMLAISDDYLNWLKKSVESC</sequence>
<evidence type="ECO:0000256" key="1">
    <source>
        <dbReference type="ARBA" id="ARBA00010169"/>
    </source>
</evidence>
<dbReference type="Gene3D" id="3.30.70.120">
    <property type="match status" value="1"/>
</dbReference>
<dbReference type="EMBL" id="CP133548">
    <property type="protein sequence ID" value="WMS86303.1"/>
    <property type="molecule type" value="Genomic_DNA"/>
</dbReference>
<dbReference type="SUPFAM" id="SSF54913">
    <property type="entry name" value="GlnB-like"/>
    <property type="match status" value="1"/>
</dbReference>
<comment type="similarity">
    <text evidence="1">Belongs to the CutA family.</text>
</comment>
<dbReference type="PANTHER" id="PTHR23419">
    <property type="entry name" value="DIVALENT CATION TOLERANCE CUTA-RELATED"/>
    <property type="match status" value="1"/>
</dbReference>
<dbReference type="Pfam" id="PF03091">
    <property type="entry name" value="CutA1"/>
    <property type="match status" value="1"/>
</dbReference>
<keyword evidence="3" id="KW-1185">Reference proteome</keyword>
<dbReference type="InterPro" id="IPR015867">
    <property type="entry name" value="N-reg_PII/ATP_PRibTrfase_C"/>
</dbReference>
<dbReference type="PANTHER" id="PTHR23419:SF8">
    <property type="entry name" value="FI09726P"/>
    <property type="match status" value="1"/>
</dbReference>
<name>A0AA51X5R7_9GAMM</name>
<dbReference type="KEGG" id="plei:Q9312_13855"/>
<dbReference type="InterPro" id="IPR011322">
    <property type="entry name" value="N-reg_PII-like_a/b"/>
</dbReference>
<organism evidence="2 3">
    <name type="scientific">Pleionea litopenaei</name>
    <dbReference type="NCBI Taxonomy" id="3070815"/>
    <lineage>
        <taxon>Bacteria</taxon>
        <taxon>Pseudomonadati</taxon>
        <taxon>Pseudomonadota</taxon>
        <taxon>Gammaproteobacteria</taxon>
        <taxon>Oceanospirillales</taxon>
        <taxon>Pleioneaceae</taxon>
        <taxon>Pleionea</taxon>
    </lineage>
</organism>
<protein>
    <submittedName>
        <fullName evidence="2">Divalent-cation tolerance protein CutA</fullName>
    </submittedName>
</protein>
<dbReference type="GO" id="GO:0005507">
    <property type="term" value="F:copper ion binding"/>
    <property type="evidence" value="ECO:0007669"/>
    <property type="project" value="TreeGrafter"/>
</dbReference>
<dbReference type="Proteomes" id="UP001239782">
    <property type="component" value="Chromosome"/>
</dbReference>